<sequence>MMAFLRVADSMEENNPELKVWVKQVRDAAYDTEDVLDKFKLNFAHNHGTGFRGFVRKISFSIKTLKALYQIAYEVQRIKSRVINISMGHQRYHDMVYWSNAQGPLVLTMHGTVVMEMCFYMKKLSLWASRSPKQN</sequence>
<keyword evidence="2" id="KW-1185">Reference proteome</keyword>
<accession>A0ACC0I9R8</accession>
<protein>
    <submittedName>
        <fullName evidence="1">Disease resistance protein</fullName>
    </submittedName>
</protein>
<evidence type="ECO:0000313" key="1">
    <source>
        <dbReference type="EMBL" id="KAI8022130.1"/>
    </source>
</evidence>
<proteinExistence type="predicted"/>
<gene>
    <name evidence="1" type="ORF">LOK49_LG03G02452</name>
</gene>
<evidence type="ECO:0000313" key="2">
    <source>
        <dbReference type="Proteomes" id="UP001060215"/>
    </source>
</evidence>
<name>A0ACC0I9R8_9ERIC</name>
<dbReference type="EMBL" id="CM045763">
    <property type="protein sequence ID" value="KAI8022130.1"/>
    <property type="molecule type" value="Genomic_DNA"/>
</dbReference>
<dbReference type="Proteomes" id="UP001060215">
    <property type="component" value="Chromosome 6"/>
</dbReference>
<organism evidence="1 2">
    <name type="scientific">Camellia lanceoleosa</name>
    <dbReference type="NCBI Taxonomy" id="1840588"/>
    <lineage>
        <taxon>Eukaryota</taxon>
        <taxon>Viridiplantae</taxon>
        <taxon>Streptophyta</taxon>
        <taxon>Embryophyta</taxon>
        <taxon>Tracheophyta</taxon>
        <taxon>Spermatophyta</taxon>
        <taxon>Magnoliopsida</taxon>
        <taxon>eudicotyledons</taxon>
        <taxon>Gunneridae</taxon>
        <taxon>Pentapetalae</taxon>
        <taxon>asterids</taxon>
        <taxon>Ericales</taxon>
        <taxon>Theaceae</taxon>
        <taxon>Camellia</taxon>
    </lineage>
</organism>
<comment type="caution">
    <text evidence="1">The sequence shown here is derived from an EMBL/GenBank/DDBJ whole genome shotgun (WGS) entry which is preliminary data.</text>
</comment>
<reference evidence="1 2" key="1">
    <citation type="journal article" date="2022" name="Plant J.">
        <title>Chromosome-level genome of Camellia lanceoleosa provides a valuable resource for understanding genome evolution and self-incompatibility.</title>
        <authorList>
            <person name="Gong W."/>
            <person name="Xiao S."/>
            <person name="Wang L."/>
            <person name="Liao Z."/>
            <person name="Chang Y."/>
            <person name="Mo W."/>
            <person name="Hu G."/>
            <person name="Li W."/>
            <person name="Zhao G."/>
            <person name="Zhu H."/>
            <person name="Hu X."/>
            <person name="Ji K."/>
            <person name="Xiang X."/>
            <person name="Song Q."/>
            <person name="Yuan D."/>
            <person name="Jin S."/>
            <person name="Zhang L."/>
        </authorList>
    </citation>
    <scope>NUCLEOTIDE SEQUENCE [LARGE SCALE GENOMIC DNA]</scope>
    <source>
        <strain evidence="1">SQ_2022a</strain>
    </source>
</reference>